<name>A0A168K8Y2_9BACL</name>
<reference evidence="1 2" key="1">
    <citation type="submission" date="2016-03" db="EMBL/GenBank/DDBJ databases">
        <title>Draft genome sequence of Paenibacillus glacialis DSM 22343.</title>
        <authorList>
            <person name="Shin S.-K."/>
            <person name="Yi H."/>
        </authorList>
    </citation>
    <scope>NUCLEOTIDE SEQUENCE [LARGE SCALE GENOMIC DNA]</scope>
    <source>
        <strain evidence="1 2">DSM 22343</strain>
    </source>
</reference>
<dbReference type="Proteomes" id="UP000076967">
    <property type="component" value="Unassembled WGS sequence"/>
</dbReference>
<dbReference type="EMBL" id="LVJH01000027">
    <property type="protein sequence ID" value="OAB41712.1"/>
    <property type="molecule type" value="Genomic_DNA"/>
</dbReference>
<proteinExistence type="predicted"/>
<protein>
    <recommendedName>
        <fullName evidence="3">PsbP C-terminal domain-containing protein</fullName>
    </recommendedName>
</protein>
<evidence type="ECO:0008006" key="3">
    <source>
        <dbReference type="Google" id="ProtNLM"/>
    </source>
</evidence>
<dbReference type="PROSITE" id="PS51257">
    <property type="entry name" value="PROKAR_LIPOPROTEIN"/>
    <property type="match status" value="1"/>
</dbReference>
<dbReference type="RefSeq" id="WP_068534336.1">
    <property type="nucleotide sequence ID" value="NZ_LVJH01000027.1"/>
</dbReference>
<organism evidence="1 2">
    <name type="scientific">Paenibacillus glacialis</name>
    <dbReference type="NCBI Taxonomy" id="494026"/>
    <lineage>
        <taxon>Bacteria</taxon>
        <taxon>Bacillati</taxon>
        <taxon>Bacillota</taxon>
        <taxon>Bacilli</taxon>
        <taxon>Bacillales</taxon>
        <taxon>Paenibacillaceae</taxon>
        <taxon>Paenibacillus</taxon>
    </lineage>
</organism>
<evidence type="ECO:0000313" key="2">
    <source>
        <dbReference type="Proteomes" id="UP000076967"/>
    </source>
</evidence>
<gene>
    <name evidence="1" type="ORF">PGLA_15685</name>
</gene>
<comment type="caution">
    <text evidence="1">The sequence shown here is derived from an EMBL/GenBank/DDBJ whole genome shotgun (WGS) entry which is preliminary data.</text>
</comment>
<dbReference type="AlphaFoldDB" id="A0A168K8Y2"/>
<evidence type="ECO:0000313" key="1">
    <source>
        <dbReference type="EMBL" id="OAB41712.1"/>
    </source>
</evidence>
<keyword evidence="2" id="KW-1185">Reference proteome</keyword>
<dbReference type="OrthoDB" id="1953897at2"/>
<accession>A0A168K8Y2</accession>
<sequence>MSKKKIGLLSFVMMLVLVLVTACGGKDKEVSLGTTESGSYTNDYFGVSLSFPKEWKFEDAVGMNNLMEAGKEVVTGDDEKKKAQMELGQAKTLNLLMASKFPFGGTEAGPSILIISEKVSLLQGVKSGEDYLESSKKLMTETEIPYEFKDITTAKIGGKDMHTMQTTINAGEIVLTQDYYSTIIDGYAFNIILTSVDDASKAETDKILKSITFK</sequence>